<evidence type="ECO:0008006" key="3">
    <source>
        <dbReference type="Google" id="ProtNLM"/>
    </source>
</evidence>
<dbReference type="RefSeq" id="WP_345332890.1">
    <property type="nucleotide sequence ID" value="NZ_BAABJZ010000006.1"/>
</dbReference>
<dbReference type="EMBL" id="BAABJZ010000006">
    <property type="protein sequence ID" value="GAA4874428.1"/>
    <property type="molecule type" value="Genomic_DNA"/>
</dbReference>
<dbReference type="Proteomes" id="UP001499988">
    <property type="component" value="Unassembled WGS sequence"/>
</dbReference>
<comment type="caution">
    <text evidence="1">The sequence shown here is derived from an EMBL/GenBank/DDBJ whole genome shotgun (WGS) entry which is preliminary data.</text>
</comment>
<reference evidence="2" key="1">
    <citation type="journal article" date="2019" name="Int. J. Syst. Evol. Microbiol.">
        <title>The Global Catalogue of Microorganisms (GCM) 10K type strain sequencing project: providing services to taxonomists for standard genome sequencing and annotation.</title>
        <authorList>
            <consortium name="The Broad Institute Genomics Platform"/>
            <consortium name="The Broad Institute Genome Sequencing Center for Infectious Disease"/>
            <person name="Wu L."/>
            <person name="Ma J."/>
        </authorList>
    </citation>
    <scope>NUCLEOTIDE SEQUENCE [LARGE SCALE GENOMIC DNA]</scope>
    <source>
        <strain evidence="2">JCM 18401</strain>
    </source>
</reference>
<accession>A0ABP9EE36</accession>
<evidence type="ECO:0000313" key="2">
    <source>
        <dbReference type="Proteomes" id="UP001499988"/>
    </source>
</evidence>
<name>A0ABP9EE36_9GAMM</name>
<keyword evidence="2" id="KW-1185">Reference proteome</keyword>
<protein>
    <recommendedName>
        <fullName evidence="3">Flagellar protein FliT</fullName>
    </recommendedName>
</protein>
<evidence type="ECO:0000313" key="1">
    <source>
        <dbReference type="EMBL" id="GAA4874428.1"/>
    </source>
</evidence>
<proteinExistence type="predicted"/>
<gene>
    <name evidence="1" type="ORF">GCM10023333_04180</name>
</gene>
<organism evidence="1 2">
    <name type="scientific">Ferrimonas pelagia</name>
    <dbReference type="NCBI Taxonomy" id="1177826"/>
    <lineage>
        <taxon>Bacteria</taxon>
        <taxon>Pseudomonadati</taxon>
        <taxon>Pseudomonadota</taxon>
        <taxon>Gammaproteobacteria</taxon>
        <taxon>Alteromonadales</taxon>
        <taxon>Ferrimonadaceae</taxon>
        <taxon>Ferrimonas</taxon>
    </lineage>
</organism>
<sequence>MDSQTDAVVQLGALSAQIDQYLTQLADGDDDTRDQVLPELLTTLDQRKACLVAVVGTDKGQDPEWLKFQLQLTQSLAKRAHEQLIAQQQRLGGYRKGRKQVLRYQQIEAGKG</sequence>